<dbReference type="EMBL" id="NBSK02000006">
    <property type="protein sequence ID" value="KAJ0201211.1"/>
    <property type="molecule type" value="Genomic_DNA"/>
</dbReference>
<dbReference type="PANTHER" id="PTHR47718:SF12">
    <property type="entry name" value="PROTEIN FAR1-RELATED SEQUENCE"/>
    <property type="match status" value="1"/>
</dbReference>
<accession>A0A9R1V7P5</accession>
<dbReference type="AlphaFoldDB" id="A0A9R1V7P5"/>
<organism evidence="2 3">
    <name type="scientific">Lactuca sativa</name>
    <name type="common">Garden lettuce</name>
    <dbReference type="NCBI Taxonomy" id="4236"/>
    <lineage>
        <taxon>Eukaryota</taxon>
        <taxon>Viridiplantae</taxon>
        <taxon>Streptophyta</taxon>
        <taxon>Embryophyta</taxon>
        <taxon>Tracheophyta</taxon>
        <taxon>Spermatophyta</taxon>
        <taxon>Magnoliopsida</taxon>
        <taxon>eudicotyledons</taxon>
        <taxon>Gunneridae</taxon>
        <taxon>Pentapetalae</taxon>
        <taxon>asterids</taxon>
        <taxon>campanulids</taxon>
        <taxon>Asterales</taxon>
        <taxon>Asteraceae</taxon>
        <taxon>Cichorioideae</taxon>
        <taxon>Cichorieae</taxon>
        <taxon>Lactucinae</taxon>
        <taxon>Lactuca</taxon>
    </lineage>
</organism>
<evidence type="ECO:0000313" key="2">
    <source>
        <dbReference type="EMBL" id="KAJ0201211.1"/>
    </source>
</evidence>
<reference evidence="2 3" key="1">
    <citation type="journal article" date="2017" name="Nat. Commun.">
        <title>Genome assembly with in vitro proximity ligation data and whole-genome triplication in lettuce.</title>
        <authorList>
            <person name="Reyes-Chin-Wo S."/>
            <person name="Wang Z."/>
            <person name="Yang X."/>
            <person name="Kozik A."/>
            <person name="Arikit S."/>
            <person name="Song C."/>
            <person name="Xia L."/>
            <person name="Froenicke L."/>
            <person name="Lavelle D.O."/>
            <person name="Truco M.J."/>
            <person name="Xia R."/>
            <person name="Zhu S."/>
            <person name="Xu C."/>
            <person name="Xu H."/>
            <person name="Xu X."/>
            <person name="Cox K."/>
            <person name="Korf I."/>
            <person name="Meyers B.C."/>
            <person name="Michelmore R.W."/>
        </authorList>
    </citation>
    <scope>NUCLEOTIDE SEQUENCE [LARGE SCALE GENOMIC DNA]</scope>
    <source>
        <strain evidence="3">cv. Salinas</strain>
        <tissue evidence="2">Seedlings</tissue>
    </source>
</reference>
<feature type="domain" description="MULE transposase" evidence="1">
    <location>
        <begin position="1"/>
        <end position="75"/>
    </location>
</feature>
<gene>
    <name evidence="2" type="ORF">LSAT_V11C600333650</name>
</gene>
<dbReference type="Proteomes" id="UP000235145">
    <property type="component" value="Unassembled WGS sequence"/>
</dbReference>
<dbReference type="Pfam" id="PF10551">
    <property type="entry name" value="MULE"/>
    <property type="match status" value="1"/>
</dbReference>
<evidence type="ECO:0000259" key="1">
    <source>
        <dbReference type="Pfam" id="PF10551"/>
    </source>
</evidence>
<dbReference type="InterPro" id="IPR018289">
    <property type="entry name" value="MULE_transposase_dom"/>
</dbReference>
<protein>
    <recommendedName>
        <fullName evidence="1">MULE transposase domain-containing protein</fullName>
    </recommendedName>
</protein>
<evidence type="ECO:0000313" key="3">
    <source>
        <dbReference type="Proteomes" id="UP000235145"/>
    </source>
</evidence>
<dbReference type="PANTHER" id="PTHR47718">
    <property type="entry name" value="OS01G0519700 PROTEIN"/>
    <property type="match status" value="1"/>
</dbReference>
<proteinExistence type="predicted"/>
<comment type="caution">
    <text evidence="2">The sequence shown here is derived from an EMBL/GenBank/DDBJ whole genome shotgun (WGS) entry which is preliminary data.</text>
</comment>
<keyword evidence="3" id="KW-1185">Reference proteome</keyword>
<name>A0A9R1V7P5_LACSA</name>
<sequence>MVFVPFTGIDNHKKCVTFGAGLLSREDSNSYSWLLRAFLKAFKKQPTLIQLLNKAINEVFPMSAHRFCMWHITKKTAKQGEYFFIFKMMSLCLPC</sequence>